<name>V2T274_9GAMM</name>
<evidence type="ECO:0000256" key="3">
    <source>
        <dbReference type="ARBA" id="ARBA00012140"/>
    </source>
</evidence>
<dbReference type="EC" id="2.1.1.176" evidence="3"/>
<dbReference type="InterPro" id="IPR006027">
    <property type="entry name" value="NusB_RsmB_TIM44"/>
</dbReference>
<dbReference type="Gene3D" id="3.30.70.1170">
    <property type="entry name" value="Sun protein, domain 3"/>
    <property type="match status" value="1"/>
</dbReference>
<feature type="binding site" evidence="13">
    <location>
        <begin position="254"/>
        <end position="260"/>
    </location>
    <ligand>
        <name>S-adenosyl-L-methionine</name>
        <dbReference type="ChEBI" id="CHEBI:59789"/>
    </ligand>
</feature>
<dbReference type="Pfam" id="PF01189">
    <property type="entry name" value="Methyltr_RsmB-F"/>
    <property type="match status" value="1"/>
</dbReference>
<dbReference type="PATRIC" id="fig|1392540.3.peg.2444"/>
<dbReference type="PANTHER" id="PTHR22807:SF61">
    <property type="entry name" value="NOL1_NOP2_SUN FAMILY PROTEIN _ ANTITERMINATION NUSB DOMAIN-CONTAINING PROTEIN"/>
    <property type="match status" value="1"/>
</dbReference>
<dbReference type="GO" id="GO:0006355">
    <property type="term" value="P:regulation of DNA-templated transcription"/>
    <property type="evidence" value="ECO:0007669"/>
    <property type="project" value="InterPro"/>
</dbReference>
<dbReference type="Gene3D" id="1.10.940.10">
    <property type="entry name" value="NusB-like"/>
    <property type="match status" value="1"/>
</dbReference>
<dbReference type="OrthoDB" id="9810297at2"/>
<feature type="binding site" evidence="13">
    <location>
        <position position="277"/>
    </location>
    <ligand>
        <name>S-adenosyl-L-methionine</name>
        <dbReference type="ChEBI" id="CHEBI:59789"/>
    </ligand>
</feature>
<dbReference type="AlphaFoldDB" id="V2T274"/>
<comment type="catalytic activity">
    <reaction evidence="12">
        <text>cytidine(967) in 16S rRNA + S-adenosyl-L-methionine = 5-methylcytidine(967) in 16S rRNA + S-adenosyl-L-homocysteine + H(+)</text>
        <dbReference type="Rhea" id="RHEA:42748"/>
        <dbReference type="Rhea" id="RHEA-COMP:10219"/>
        <dbReference type="Rhea" id="RHEA-COMP:10220"/>
        <dbReference type="ChEBI" id="CHEBI:15378"/>
        <dbReference type="ChEBI" id="CHEBI:57856"/>
        <dbReference type="ChEBI" id="CHEBI:59789"/>
        <dbReference type="ChEBI" id="CHEBI:74483"/>
        <dbReference type="ChEBI" id="CHEBI:82748"/>
        <dbReference type="EC" id="2.1.1.176"/>
    </reaction>
</comment>
<feature type="active site" description="Nucleophile" evidence="13">
    <location>
        <position position="377"/>
    </location>
</feature>
<evidence type="ECO:0000259" key="14">
    <source>
        <dbReference type="PROSITE" id="PS51686"/>
    </source>
</evidence>
<dbReference type="EMBL" id="AYER01000014">
    <property type="protein sequence ID" value="ESK36548.1"/>
    <property type="molecule type" value="Genomic_DNA"/>
</dbReference>
<evidence type="ECO:0000256" key="7">
    <source>
        <dbReference type="ARBA" id="ARBA00022679"/>
    </source>
</evidence>
<accession>V2T274</accession>
<dbReference type="InterPro" id="IPR029063">
    <property type="entry name" value="SAM-dependent_MTases_sf"/>
</dbReference>
<dbReference type="NCBIfam" id="NF008149">
    <property type="entry name" value="PRK10901.1"/>
    <property type="match status" value="1"/>
</dbReference>
<dbReference type="CDD" id="cd02440">
    <property type="entry name" value="AdoMet_MTases"/>
    <property type="match status" value="1"/>
</dbReference>
<comment type="caution">
    <text evidence="15">The sequence shown here is derived from an EMBL/GenBank/DDBJ whole genome shotgun (WGS) entry which is preliminary data.</text>
</comment>
<sequence length="436" mass="49543">MKLDPLKLSSYNLRAKVTSILIDIQKGESLSNLLDKYISTVKDKDRALFHELTLGTLRHWHSLKTVTLPLLKKDLDNPTVETLIYLGIYQLVYTRIPAHASISETVEAVKQLGFSPLSGVVNAILRLVSRDLDNFKQALIESHGLPSWLYKRIKKDWPTHLPQLFRSLKETAPLTLRINQQKVSRNDYLTLLNDLNIHAKACELSEVGIQLLSPQIIPKLPGFNEGFFSVQDEHAQLCNQLLGDLKDKVVVDACAAPGGKTTHLVEQFQIKKLIAIDSNAARLNKIKDNLSRLDLYHKNTDFDIVHTDASTWQATEEIDFIILDAPCSATGVIRRHPDIRLLRKSSDIQQTVELQSRILKNLWQQIPNGGYLLYITCSILKAENEYQMESFFNEYPNAQEIGICSNWGIEQKYGKQLLPETAHGDGFYYCLIQKLD</sequence>
<evidence type="ECO:0000256" key="6">
    <source>
        <dbReference type="ARBA" id="ARBA00022603"/>
    </source>
</evidence>
<comment type="function">
    <text evidence="1">Specifically methylates the cytosine at position 967 (m5C967) of 16S rRNA.</text>
</comment>
<dbReference type="InterPro" id="IPR004573">
    <property type="entry name" value="rRNA_ssu_MeTfrase_B"/>
</dbReference>
<feature type="domain" description="SAM-dependent MTase RsmB/NOP-type" evidence="14">
    <location>
        <begin position="164"/>
        <end position="435"/>
    </location>
</feature>
<evidence type="ECO:0000256" key="9">
    <source>
        <dbReference type="ARBA" id="ARBA00022884"/>
    </source>
</evidence>
<comment type="subcellular location">
    <subcellularLocation>
        <location evidence="2">Cytoplasm</location>
    </subcellularLocation>
</comment>
<keyword evidence="6 13" id="KW-0489">Methyltransferase</keyword>
<evidence type="ECO:0000256" key="5">
    <source>
        <dbReference type="ARBA" id="ARBA00022552"/>
    </source>
</evidence>
<evidence type="ECO:0000256" key="1">
    <source>
        <dbReference type="ARBA" id="ARBA00002724"/>
    </source>
</evidence>
<organism evidence="15 16">
    <name type="scientific">Acinetobacter nectaris CIP 110549</name>
    <dbReference type="NCBI Taxonomy" id="1392540"/>
    <lineage>
        <taxon>Bacteria</taxon>
        <taxon>Pseudomonadati</taxon>
        <taxon>Pseudomonadota</taxon>
        <taxon>Gammaproteobacteria</taxon>
        <taxon>Moraxellales</taxon>
        <taxon>Moraxellaceae</taxon>
        <taxon>Acinetobacter</taxon>
    </lineage>
</organism>
<evidence type="ECO:0000256" key="4">
    <source>
        <dbReference type="ARBA" id="ARBA00022490"/>
    </source>
</evidence>
<dbReference type="eggNOG" id="COG0144">
    <property type="taxonomic scope" value="Bacteria"/>
</dbReference>
<dbReference type="GO" id="GO:0008649">
    <property type="term" value="F:rRNA methyltransferase activity"/>
    <property type="evidence" value="ECO:0007669"/>
    <property type="project" value="InterPro"/>
</dbReference>
<dbReference type="eggNOG" id="COG0781">
    <property type="taxonomic scope" value="Bacteria"/>
</dbReference>
<keyword evidence="8 13" id="KW-0949">S-adenosyl-L-methionine</keyword>
<reference evidence="15 16" key="1">
    <citation type="submission" date="2013-10" db="EMBL/GenBank/DDBJ databases">
        <title>The Genome Sequence of Acinetobacter nectaris CIP 110549.</title>
        <authorList>
            <consortium name="The Broad Institute Genomics Platform"/>
            <consortium name="The Broad Institute Genome Sequencing Center for Infectious Disease"/>
            <person name="Cerqueira G."/>
            <person name="Feldgarden M."/>
            <person name="Courvalin P."/>
            <person name="Grillot-Courvalin C."/>
            <person name="Clermont D."/>
            <person name="Rocha E."/>
            <person name="Yoon E.-J."/>
            <person name="Nemec A."/>
            <person name="Young S.K."/>
            <person name="Zeng Q."/>
            <person name="Gargeya S."/>
            <person name="Fitzgerald M."/>
            <person name="Abouelleil A."/>
            <person name="Alvarado L."/>
            <person name="Berlin A.M."/>
            <person name="Chapman S.B."/>
            <person name="Gainer-Dewar J."/>
            <person name="Goldberg J."/>
            <person name="Gnerre S."/>
            <person name="Griggs A."/>
            <person name="Gujja S."/>
            <person name="Hansen M."/>
            <person name="Howarth C."/>
            <person name="Imamovic A."/>
            <person name="Ireland A."/>
            <person name="Larimer J."/>
            <person name="McCowan C."/>
            <person name="Murphy C."/>
            <person name="Pearson M."/>
            <person name="Poon T.W."/>
            <person name="Priest M."/>
            <person name="Roberts A."/>
            <person name="Saif S."/>
            <person name="Shea T."/>
            <person name="Sykes S."/>
            <person name="Wortman J."/>
            <person name="Nusbaum C."/>
            <person name="Birren B."/>
        </authorList>
    </citation>
    <scope>NUCLEOTIDE SEQUENCE [LARGE SCALE GENOMIC DNA]</scope>
    <source>
        <strain evidence="15 16">CIP 110549</strain>
    </source>
</reference>
<keyword evidence="16" id="KW-1185">Reference proteome</keyword>
<proteinExistence type="inferred from homology"/>
<dbReference type="GO" id="GO:0005737">
    <property type="term" value="C:cytoplasm"/>
    <property type="evidence" value="ECO:0007669"/>
    <property type="project" value="UniProtKB-SubCell"/>
</dbReference>
<dbReference type="STRING" id="1392540.P256_02535"/>
<comment type="similarity">
    <text evidence="13">Belongs to the class I-like SAM-binding methyltransferase superfamily. RsmB/NOP family.</text>
</comment>
<evidence type="ECO:0000256" key="13">
    <source>
        <dbReference type="PROSITE-ProRule" id="PRU01023"/>
    </source>
</evidence>
<evidence type="ECO:0000313" key="16">
    <source>
        <dbReference type="Proteomes" id="UP000023785"/>
    </source>
</evidence>
<dbReference type="RefSeq" id="WP_023274139.1">
    <property type="nucleotide sequence ID" value="NZ_KI530740.1"/>
</dbReference>
<dbReference type="Pfam" id="PF22458">
    <property type="entry name" value="RsmF-B_ferredox"/>
    <property type="match status" value="1"/>
</dbReference>
<evidence type="ECO:0000256" key="8">
    <source>
        <dbReference type="ARBA" id="ARBA00022691"/>
    </source>
</evidence>
<dbReference type="PROSITE" id="PS51686">
    <property type="entry name" value="SAM_MT_RSMB_NOP"/>
    <property type="match status" value="1"/>
</dbReference>
<dbReference type="Proteomes" id="UP000023785">
    <property type="component" value="Unassembled WGS sequence"/>
</dbReference>
<feature type="binding site" evidence="13">
    <location>
        <position position="308"/>
    </location>
    <ligand>
        <name>S-adenosyl-L-methionine</name>
        <dbReference type="ChEBI" id="CHEBI:59789"/>
    </ligand>
</feature>
<gene>
    <name evidence="15" type="ORF">P256_02535</name>
</gene>
<protein>
    <recommendedName>
        <fullName evidence="3">16S rRNA (cytosine(967)-C(5))-methyltransferase</fullName>
        <ecNumber evidence="3">2.1.1.176</ecNumber>
    </recommendedName>
    <alternativeName>
        <fullName evidence="10">16S rRNA m5C967 methyltransferase</fullName>
    </alternativeName>
    <alternativeName>
        <fullName evidence="11">rRNA (cytosine-C(5)-)-methyltransferase RsmB</fullName>
    </alternativeName>
</protein>
<dbReference type="SUPFAM" id="SSF53335">
    <property type="entry name" value="S-adenosyl-L-methionine-dependent methyltransferases"/>
    <property type="match status" value="1"/>
</dbReference>
<keyword evidence="5" id="KW-0698">rRNA processing</keyword>
<keyword evidence="4" id="KW-0963">Cytoplasm</keyword>
<dbReference type="InterPro" id="IPR001678">
    <property type="entry name" value="MeTrfase_RsmB-F_NOP2_dom"/>
</dbReference>
<dbReference type="GO" id="GO:0003723">
    <property type="term" value="F:RNA binding"/>
    <property type="evidence" value="ECO:0007669"/>
    <property type="project" value="UniProtKB-UniRule"/>
</dbReference>
<evidence type="ECO:0000256" key="11">
    <source>
        <dbReference type="ARBA" id="ARBA00031088"/>
    </source>
</evidence>
<dbReference type="NCBIfam" id="TIGR00563">
    <property type="entry name" value="rsmB"/>
    <property type="match status" value="1"/>
</dbReference>
<dbReference type="Gene3D" id="3.40.50.150">
    <property type="entry name" value="Vaccinia Virus protein VP39"/>
    <property type="match status" value="1"/>
</dbReference>
<keyword evidence="7 13" id="KW-0808">Transferase</keyword>
<evidence type="ECO:0000256" key="2">
    <source>
        <dbReference type="ARBA" id="ARBA00004496"/>
    </source>
</evidence>
<dbReference type="Pfam" id="PF01029">
    <property type="entry name" value="NusB"/>
    <property type="match status" value="1"/>
</dbReference>
<evidence type="ECO:0000313" key="15">
    <source>
        <dbReference type="EMBL" id="ESK36548.1"/>
    </source>
</evidence>
<dbReference type="PRINTS" id="PR02008">
    <property type="entry name" value="RCMTFAMILY"/>
</dbReference>
<evidence type="ECO:0000256" key="12">
    <source>
        <dbReference type="ARBA" id="ARBA00047283"/>
    </source>
</evidence>
<dbReference type="InterPro" id="IPR023267">
    <property type="entry name" value="RCMT"/>
</dbReference>
<dbReference type="InterPro" id="IPR054728">
    <property type="entry name" value="RsmB-like_ferredoxin"/>
</dbReference>
<dbReference type="InterPro" id="IPR035926">
    <property type="entry name" value="NusB-like_sf"/>
</dbReference>
<dbReference type="PANTHER" id="PTHR22807">
    <property type="entry name" value="NOP2 YEAST -RELATED NOL1/NOP2/FMU SUN DOMAIN-CONTAINING"/>
    <property type="match status" value="1"/>
</dbReference>
<feature type="binding site" evidence="13">
    <location>
        <position position="324"/>
    </location>
    <ligand>
        <name>S-adenosyl-L-methionine</name>
        <dbReference type="ChEBI" id="CHEBI:59789"/>
    </ligand>
</feature>
<evidence type="ECO:0000256" key="10">
    <source>
        <dbReference type="ARBA" id="ARBA00030399"/>
    </source>
</evidence>
<dbReference type="SUPFAM" id="SSF48013">
    <property type="entry name" value="NusB-like"/>
    <property type="match status" value="1"/>
</dbReference>
<dbReference type="InterPro" id="IPR049560">
    <property type="entry name" value="MeTrfase_RsmB-F_NOP2_cat"/>
</dbReference>
<dbReference type="HOGENOM" id="CLU_005316_0_4_6"/>
<keyword evidence="9 13" id="KW-0694">RNA-binding</keyword>